<name>A0A915PRC9_9BILA</name>
<reference evidence="3" key="1">
    <citation type="submission" date="2022-11" db="UniProtKB">
        <authorList>
            <consortium name="WormBaseParasite"/>
        </authorList>
    </citation>
    <scope>IDENTIFICATION</scope>
</reference>
<dbReference type="Proteomes" id="UP000887581">
    <property type="component" value="Unplaced"/>
</dbReference>
<evidence type="ECO:0000256" key="1">
    <source>
        <dbReference type="SAM" id="MobiDB-lite"/>
    </source>
</evidence>
<feature type="compositionally biased region" description="Basic and acidic residues" evidence="1">
    <location>
        <begin position="105"/>
        <end position="118"/>
    </location>
</feature>
<feature type="compositionally biased region" description="Basic residues" evidence="1">
    <location>
        <begin position="92"/>
        <end position="102"/>
    </location>
</feature>
<evidence type="ECO:0000313" key="3">
    <source>
        <dbReference type="WBParaSite" id="sdigi.contig36.g2499.t1"/>
    </source>
</evidence>
<dbReference type="AlphaFoldDB" id="A0A915PRC9"/>
<keyword evidence="2" id="KW-1185">Reference proteome</keyword>
<accession>A0A915PRC9</accession>
<dbReference type="WBParaSite" id="sdigi.contig36.g2499.t1">
    <property type="protein sequence ID" value="sdigi.contig36.g2499.t1"/>
    <property type="gene ID" value="sdigi.contig36.g2499"/>
</dbReference>
<protein>
    <submittedName>
        <fullName evidence="3">Uncharacterized protein</fullName>
    </submittedName>
</protein>
<organism evidence="2 3">
    <name type="scientific">Setaria digitata</name>
    <dbReference type="NCBI Taxonomy" id="48799"/>
    <lineage>
        <taxon>Eukaryota</taxon>
        <taxon>Metazoa</taxon>
        <taxon>Ecdysozoa</taxon>
        <taxon>Nematoda</taxon>
        <taxon>Chromadorea</taxon>
        <taxon>Rhabditida</taxon>
        <taxon>Spirurina</taxon>
        <taxon>Spiruromorpha</taxon>
        <taxon>Filarioidea</taxon>
        <taxon>Setariidae</taxon>
        <taxon>Setaria</taxon>
    </lineage>
</organism>
<sequence length="118" mass="13610">MKRRREEGKDNAAVVGLVSSQYNTLTNKPFSSNCCYYRSDVCLGSDDAFWRRTFHTSRLISGCTFRGKEMFDGVKFAVAKETQKGRGVDRLRKGRGRWHRPAQTHPDRQKDTAILRTH</sequence>
<evidence type="ECO:0000313" key="2">
    <source>
        <dbReference type="Proteomes" id="UP000887581"/>
    </source>
</evidence>
<feature type="region of interest" description="Disordered" evidence="1">
    <location>
        <begin position="83"/>
        <end position="118"/>
    </location>
</feature>
<proteinExistence type="predicted"/>